<comment type="caution">
    <text evidence="1">The sequence shown here is derived from an EMBL/GenBank/DDBJ whole genome shotgun (WGS) entry which is preliminary data.</text>
</comment>
<dbReference type="AlphaFoldDB" id="A0A0R1ERW5"/>
<dbReference type="Proteomes" id="UP000051984">
    <property type="component" value="Unassembled WGS sequence"/>
</dbReference>
<proteinExistence type="predicted"/>
<gene>
    <name evidence="1" type="ORF">FD51_GL001944</name>
</gene>
<sequence length="59" mass="7257">MEKWFKSDYNIYTKQSNSFDFKYKTIPASAYYLNTSWYKIGSGWNYIRYQNTRHYHGGH</sequence>
<dbReference type="PATRIC" id="fig|1423816.3.peg.2019"/>
<protein>
    <submittedName>
        <fullName evidence="1">Uncharacterized protein</fullName>
    </submittedName>
</protein>
<organism evidence="1 2">
    <name type="scientific">Lacticaseibacillus zeae DSM 20178 = KCTC 3804</name>
    <dbReference type="NCBI Taxonomy" id="1423816"/>
    <lineage>
        <taxon>Bacteria</taxon>
        <taxon>Bacillati</taxon>
        <taxon>Bacillota</taxon>
        <taxon>Bacilli</taxon>
        <taxon>Lactobacillales</taxon>
        <taxon>Lactobacillaceae</taxon>
        <taxon>Lacticaseibacillus</taxon>
    </lineage>
</organism>
<evidence type="ECO:0000313" key="1">
    <source>
        <dbReference type="EMBL" id="KRK10010.1"/>
    </source>
</evidence>
<evidence type="ECO:0000313" key="2">
    <source>
        <dbReference type="Proteomes" id="UP000051984"/>
    </source>
</evidence>
<name>A0A0R1ERW5_LACZE</name>
<reference evidence="1 2" key="1">
    <citation type="journal article" date="2015" name="Genome Announc.">
        <title>Expanding the biotechnology potential of lactobacilli through comparative genomics of 213 strains and associated genera.</title>
        <authorList>
            <person name="Sun Z."/>
            <person name="Harris H.M."/>
            <person name="McCann A."/>
            <person name="Guo C."/>
            <person name="Argimon S."/>
            <person name="Zhang W."/>
            <person name="Yang X."/>
            <person name="Jeffery I.B."/>
            <person name="Cooney J.C."/>
            <person name="Kagawa T.F."/>
            <person name="Liu W."/>
            <person name="Song Y."/>
            <person name="Salvetti E."/>
            <person name="Wrobel A."/>
            <person name="Rasinkangas P."/>
            <person name="Parkhill J."/>
            <person name="Rea M.C."/>
            <person name="O'Sullivan O."/>
            <person name="Ritari J."/>
            <person name="Douillard F.P."/>
            <person name="Paul Ross R."/>
            <person name="Yang R."/>
            <person name="Briner A.E."/>
            <person name="Felis G.E."/>
            <person name="de Vos W.M."/>
            <person name="Barrangou R."/>
            <person name="Klaenhammer T.R."/>
            <person name="Caufield P.W."/>
            <person name="Cui Y."/>
            <person name="Zhang H."/>
            <person name="O'Toole P.W."/>
        </authorList>
    </citation>
    <scope>NUCLEOTIDE SEQUENCE [LARGE SCALE GENOMIC DNA]</scope>
    <source>
        <strain evidence="1 2">DSM 20178</strain>
    </source>
</reference>
<dbReference type="EMBL" id="AZCT01000026">
    <property type="protein sequence ID" value="KRK10010.1"/>
    <property type="molecule type" value="Genomic_DNA"/>
</dbReference>
<accession>A0A0R1ERW5</accession>